<dbReference type="PANTHER" id="PTHR22912:SF151">
    <property type="entry name" value="DIHYDROLIPOYL DEHYDROGENASE, MITOCHONDRIAL"/>
    <property type="match status" value="1"/>
</dbReference>
<feature type="non-terminal residue" evidence="1">
    <location>
        <position position="51"/>
    </location>
</feature>
<dbReference type="InterPro" id="IPR036188">
    <property type="entry name" value="FAD/NAD-bd_sf"/>
</dbReference>
<dbReference type="InterPro" id="IPR050151">
    <property type="entry name" value="Class-I_Pyr_Nuc-Dis_Oxidored"/>
</dbReference>
<dbReference type="SUPFAM" id="SSF51905">
    <property type="entry name" value="FAD/NAD(P)-binding domain"/>
    <property type="match status" value="1"/>
</dbReference>
<accession>A0A382XNH6</accession>
<dbReference type="GO" id="GO:0005739">
    <property type="term" value="C:mitochondrion"/>
    <property type="evidence" value="ECO:0007669"/>
    <property type="project" value="TreeGrafter"/>
</dbReference>
<organism evidence="1">
    <name type="scientific">marine metagenome</name>
    <dbReference type="NCBI Taxonomy" id="408172"/>
    <lineage>
        <taxon>unclassified sequences</taxon>
        <taxon>metagenomes</taxon>
        <taxon>ecological metagenomes</taxon>
    </lineage>
</organism>
<dbReference type="PRINTS" id="PR00411">
    <property type="entry name" value="PNDRDTASEI"/>
</dbReference>
<dbReference type="GO" id="GO:0045252">
    <property type="term" value="C:oxoglutarate dehydrogenase complex"/>
    <property type="evidence" value="ECO:0007669"/>
    <property type="project" value="TreeGrafter"/>
</dbReference>
<evidence type="ECO:0000313" key="1">
    <source>
        <dbReference type="EMBL" id="SVD72626.1"/>
    </source>
</evidence>
<dbReference type="Gene3D" id="3.50.50.60">
    <property type="entry name" value="FAD/NAD(P)-binding domain"/>
    <property type="match status" value="1"/>
</dbReference>
<name>A0A382XNH6_9ZZZZ</name>
<dbReference type="AlphaFoldDB" id="A0A382XNH6"/>
<protein>
    <recommendedName>
        <fullName evidence="2">FAD dependent oxidoreductase domain-containing protein</fullName>
    </recommendedName>
</protein>
<gene>
    <name evidence="1" type="ORF">METZ01_LOCUS425480</name>
</gene>
<dbReference type="GO" id="GO:0004148">
    <property type="term" value="F:dihydrolipoyl dehydrogenase (NADH) activity"/>
    <property type="evidence" value="ECO:0007669"/>
    <property type="project" value="TreeGrafter"/>
</dbReference>
<dbReference type="GO" id="GO:0050660">
    <property type="term" value="F:flavin adenine dinucleotide binding"/>
    <property type="evidence" value="ECO:0007669"/>
    <property type="project" value="TreeGrafter"/>
</dbReference>
<dbReference type="GO" id="GO:0006103">
    <property type="term" value="P:2-oxoglutarate metabolic process"/>
    <property type="evidence" value="ECO:0007669"/>
    <property type="project" value="TreeGrafter"/>
</dbReference>
<dbReference type="Pfam" id="PF12831">
    <property type="entry name" value="FAD_oxidored"/>
    <property type="match status" value="1"/>
</dbReference>
<sequence>MSEFDVCIIGAGPAGIAAAMRAWDFGKQVCIVEKGPLGGSGVHNGALSSKT</sequence>
<proteinExistence type="predicted"/>
<dbReference type="EMBL" id="UINC01169207">
    <property type="protein sequence ID" value="SVD72626.1"/>
    <property type="molecule type" value="Genomic_DNA"/>
</dbReference>
<reference evidence="1" key="1">
    <citation type="submission" date="2018-05" db="EMBL/GenBank/DDBJ databases">
        <authorList>
            <person name="Lanie J.A."/>
            <person name="Ng W.-L."/>
            <person name="Kazmierczak K.M."/>
            <person name="Andrzejewski T.M."/>
            <person name="Davidsen T.M."/>
            <person name="Wayne K.J."/>
            <person name="Tettelin H."/>
            <person name="Glass J.I."/>
            <person name="Rusch D."/>
            <person name="Podicherti R."/>
            <person name="Tsui H.-C.T."/>
            <person name="Winkler M.E."/>
        </authorList>
    </citation>
    <scope>NUCLEOTIDE SEQUENCE</scope>
</reference>
<evidence type="ECO:0008006" key="2">
    <source>
        <dbReference type="Google" id="ProtNLM"/>
    </source>
</evidence>
<dbReference type="PANTHER" id="PTHR22912">
    <property type="entry name" value="DISULFIDE OXIDOREDUCTASE"/>
    <property type="match status" value="1"/>
</dbReference>